<evidence type="ECO:0000313" key="1">
    <source>
        <dbReference type="EMBL" id="MFG6414507.1"/>
    </source>
</evidence>
<organism evidence="1 2">
    <name type="scientific">Pelomonas dachongensis</name>
    <dbReference type="NCBI Taxonomy" id="3299029"/>
    <lineage>
        <taxon>Bacteria</taxon>
        <taxon>Pseudomonadati</taxon>
        <taxon>Pseudomonadota</taxon>
        <taxon>Betaproteobacteria</taxon>
        <taxon>Burkholderiales</taxon>
        <taxon>Sphaerotilaceae</taxon>
        <taxon>Roseateles</taxon>
    </lineage>
</organism>
<comment type="caution">
    <text evidence="1">The sequence shown here is derived from an EMBL/GenBank/DDBJ whole genome shotgun (WGS) entry which is preliminary data.</text>
</comment>
<dbReference type="EMBL" id="JBIGHY010000003">
    <property type="protein sequence ID" value="MFG6414507.1"/>
    <property type="molecule type" value="Genomic_DNA"/>
</dbReference>
<evidence type="ECO:0000313" key="2">
    <source>
        <dbReference type="Proteomes" id="UP001606300"/>
    </source>
</evidence>
<keyword evidence="2" id="KW-1185">Reference proteome</keyword>
<evidence type="ECO:0008006" key="3">
    <source>
        <dbReference type="Google" id="ProtNLM"/>
    </source>
</evidence>
<sequence length="811" mass="90840">MSDQEALQDQLLEGVRVAGHALGAAGGDDVALRGLPLHAVASDEAGRIYPLMAQEAQRWTYVLRSRQRWVNDARAREQQQADARATMDRLGLGAEDLRTLAAKSTLVVRVPFQHEAVGWEGRIFPWEYVLAAATREQRLGASGRPSPLTIIRELQVQREEGDRWVPMPRGAVSLPNPLRVMFVNTLPTELREHWCIDEELAQFRRSLPAGLTELRVLDYPSADELTEALRQHRPQLLHFAGMDSHQALRELSTIQGEAAWVEAVQWDAAQGLLRGQGQFQRAAEIIGDTKRMVDGLLLRGSDGLPQLLPAQTLGHLLARAGAPVYLTIFNVWNSSARLAPMLIAEGVTLASIGFQDAFDDSLAEFTLAQLRRWLFDTGFDLPEAFRRSWEEVRSLPESVDATGVTLWVGAPVFVDAATRARHQEAAQRKPGGDAVPSAEVRCEIEPFPELNYAVLHNAQPLFKRFVLACDLPEQAEPLDVDVAVHMGAEVARFQRRVTMRHRRERLTDKIHVPLTAEVARSVHEAINTSLSVRVRQGERVLYHDSHRLRLLPVDQWRDNRRDGRWLPSFVLPRDPAVMRAVAQAQRYNRVLRDDPSAGFEGYQCVPEDCIDEAALRGVDRQVEAIWATLLHDWQLGYINPPPSYSGELDSQRLRVPSMVRADQAGTCIDLALLFAACLELVDIYPVVFLLKGHALPGWWRHGSFQEEYQQMSAASYSDVVVADASGNSAANAQTKSWHTGEASWAEVKRWIRERKLVPIETVRLTEHCGFVEAIEAGVQALDERADYDSMLDIVTARRAQVTPLPLLKDNA</sequence>
<accession>A0ABW7ELY8</accession>
<protein>
    <recommendedName>
        <fullName evidence="3">Transglutaminase-like superfamily protein</fullName>
    </recommendedName>
</protein>
<proteinExistence type="predicted"/>
<name>A0ABW7ELY8_9BURK</name>
<dbReference type="Proteomes" id="UP001606300">
    <property type="component" value="Unassembled WGS sequence"/>
</dbReference>
<reference evidence="1 2" key="1">
    <citation type="submission" date="2024-09" db="EMBL/GenBank/DDBJ databases">
        <title>Novel species of the genus Pelomonas and Roseateles isolated from streams.</title>
        <authorList>
            <person name="Lu H."/>
        </authorList>
    </citation>
    <scope>NUCLEOTIDE SEQUENCE [LARGE SCALE GENOMIC DNA]</scope>
    <source>
        <strain evidence="1 2">DC23W</strain>
    </source>
</reference>
<dbReference type="RefSeq" id="WP_394470579.1">
    <property type="nucleotide sequence ID" value="NZ_JBIGHY010000003.1"/>
</dbReference>
<gene>
    <name evidence="1" type="ORF">ACG02S_11435</name>
</gene>